<dbReference type="InterPro" id="IPR018334">
    <property type="entry name" value="ArsR_HTH"/>
</dbReference>
<dbReference type="PANTHER" id="PTHR33154">
    <property type="entry name" value="TRANSCRIPTIONAL REGULATOR, ARSR FAMILY"/>
    <property type="match status" value="1"/>
</dbReference>
<evidence type="ECO:0000256" key="1">
    <source>
        <dbReference type="ARBA" id="ARBA00023015"/>
    </source>
</evidence>
<gene>
    <name evidence="5" type="ORF">PEDI_26570</name>
</gene>
<dbReference type="PANTHER" id="PTHR33154:SF18">
    <property type="entry name" value="ARSENICAL RESISTANCE OPERON REPRESSOR"/>
    <property type="match status" value="1"/>
</dbReference>
<dbReference type="GO" id="GO:0003700">
    <property type="term" value="F:DNA-binding transcription factor activity"/>
    <property type="evidence" value="ECO:0007669"/>
    <property type="project" value="InterPro"/>
</dbReference>
<reference evidence="5 6" key="1">
    <citation type="submission" date="2021-12" db="EMBL/GenBank/DDBJ databases">
        <title>Genome sequencing of bacteria with rrn-lacking chromosome and rrn-plasmid.</title>
        <authorList>
            <person name="Anda M."/>
            <person name="Iwasaki W."/>
        </authorList>
    </citation>
    <scope>NUCLEOTIDE SEQUENCE [LARGE SCALE GENOMIC DNA]</scope>
    <source>
        <strain evidence="5 6">NBRC 15940</strain>
    </source>
</reference>
<evidence type="ECO:0000256" key="2">
    <source>
        <dbReference type="ARBA" id="ARBA00023125"/>
    </source>
</evidence>
<keyword evidence="2" id="KW-0238">DNA-binding</keyword>
<dbReference type="InterPro" id="IPR036388">
    <property type="entry name" value="WH-like_DNA-bd_sf"/>
</dbReference>
<dbReference type="PRINTS" id="PR00778">
    <property type="entry name" value="HTHARSR"/>
</dbReference>
<dbReference type="CDD" id="cd00090">
    <property type="entry name" value="HTH_ARSR"/>
    <property type="match status" value="1"/>
</dbReference>
<dbReference type="InterPro" id="IPR011991">
    <property type="entry name" value="ArsR-like_HTH"/>
</dbReference>
<dbReference type="SMART" id="SM00418">
    <property type="entry name" value="HTH_ARSR"/>
    <property type="match status" value="1"/>
</dbReference>
<dbReference type="RefSeq" id="WP_053406702.1">
    <property type="nucleotide sequence ID" value="NZ_BQKE01000001.1"/>
</dbReference>
<dbReference type="Gene3D" id="1.10.10.10">
    <property type="entry name" value="Winged helix-like DNA-binding domain superfamily/Winged helix DNA-binding domain"/>
    <property type="match status" value="1"/>
</dbReference>
<dbReference type="InterPro" id="IPR036390">
    <property type="entry name" value="WH_DNA-bd_sf"/>
</dbReference>
<evidence type="ECO:0000259" key="4">
    <source>
        <dbReference type="PROSITE" id="PS50987"/>
    </source>
</evidence>
<organism evidence="5 6">
    <name type="scientific">Persicobacter diffluens</name>
    <dbReference type="NCBI Taxonomy" id="981"/>
    <lineage>
        <taxon>Bacteria</taxon>
        <taxon>Pseudomonadati</taxon>
        <taxon>Bacteroidota</taxon>
        <taxon>Cytophagia</taxon>
        <taxon>Cytophagales</taxon>
        <taxon>Persicobacteraceae</taxon>
        <taxon>Persicobacter</taxon>
    </lineage>
</organism>
<comment type="caution">
    <text evidence="5">The sequence shown here is derived from an EMBL/GenBank/DDBJ whole genome shotgun (WGS) entry which is preliminary data.</text>
</comment>
<dbReference type="AlphaFoldDB" id="A0AAN4W1C3"/>
<dbReference type="PROSITE" id="PS50987">
    <property type="entry name" value="HTH_ARSR_2"/>
    <property type="match status" value="1"/>
</dbReference>
<proteinExistence type="predicted"/>
<dbReference type="Pfam" id="PF01022">
    <property type="entry name" value="HTH_5"/>
    <property type="match status" value="1"/>
</dbReference>
<dbReference type="SUPFAM" id="SSF46785">
    <property type="entry name" value="Winged helix' DNA-binding domain"/>
    <property type="match status" value="1"/>
</dbReference>
<evidence type="ECO:0000256" key="3">
    <source>
        <dbReference type="ARBA" id="ARBA00023163"/>
    </source>
</evidence>
<keyword evidence="3" id="KW-0804">Transcription</keyword>
<evidence type="ECO:0000313" key="5">
    <source>
        <dbReference type="EMBL" id="GJM62105.1"/>
    </source>
</evidence>
<dbReference type="PROSITE" id="PS00846">
    <property type="entry name" value="HTH_ARSR_1"/>
    <property type="match status" value="1"/>
</dbReference>
<dbReference type="InterPro" id="IPR051081">
    <property type="entry name" value="HTH_MetalResp_TranReg"/>
</dbReference>
<protein>
    <recommendedName>
        <fullName evidence="4">HTH arsR-type domain-containing protein</fullName>
    </recommendedName>
</protein>
<keyword evidence="6" id="KW-1185">Reference proteome</keyword>
<dbReference type="EMBL" id="BQKE01000001">
    <property type="protein sequence ID" value="GJM62105.1"/>
    <property type="molecule type" value="Genomic_DNA"/>
</dbReference>
<dbReference type="InterPro" id="IPR001845">
    <property type="entry name" value="HTH_ArsR_DNA-bd_dom"/>
</dbReference>
<feature type="domain" description="HTH arsR-type" evidence="4">
    <location>
        <begin position="3"/>
        <end position="101"/>
    </location>
</feature>
<sequence>MRIKKVNLPTGCHLFKALSEDARLRILHLIYRNEEMCISDLEIILDFTQTKTSRHLNYLKNAGLLNSRKQDHWVFYSIKEAMQDIVTSLLTIVDTDPRLVKDQEVFEIMYTNRELALYKSQKNHWRNRHQFDF</sequence>
<dbReference type="Proteomes" id="UP001310022">
    <property type="component" value="Unassembled WGS sequence"/>
</dbReference>
<evidence type="ECO:0000313" key="6">
    <source>
        <dbReference type="Proteomes" id="UP001310022"/>
    </source>
</evidence>
<accession>A0AAN4W1C3</accession>
<dbReference type="NCBIfam" id="NF033788">
    <property type="entry name" value="HTH_metalloreg"/>
    <property type="match status" value="1"/>
</dbReference>
<keyword evidence="1" id="KW-0805">Transcription regulation</keyword>
<dbReference type="GO" id="GO:0003677">
    <property type="term" value="F:DNA binding"/>
    <property type="evidence" value="ECO:0007669"/>
    <property type="project" value="UniProtKB-KW"/>
</dbReference>
<name>A0AAN4W1C3_9BACT</name>